<dbReference type="EMBL" id="JAQQWL010000004">
    <property type="protein sequence ID" value="KAK8076704.1"/>
    <property type="molecule type" value="Genomic_DNA"/>
</dbReference>
<dbReference type="Proteomes" id="UP001480595">
    <property type="component" value="Unassembled WGS sequence"/>
</dbReference>
<proteinExistence type="predicted"/>
<feature type="compositionally biased region" description="Basic residues" evidence="1">
    <location>
        <begin position="182"/>
        <end position="193"/>
    </location>
</feature>
<evidence type="ECO:0000313" key="3">
    <source>
        <dbReference type="Proteomes" id="UP001480595"/>
    </source>
</evidence>
<sequence>MCIRYLVQLLCGHYDYDYDFCPNAVPNINASASLPLGSRFPVAPAALLPCLDVVDDHTGVDSHAREVAYRCRDPTCQFEAKRRSWACCRCGSRPNTTGTCAGLEGMCNHDVCADLHSGQHHKYPRRGPPGQHNPKPPEVPSITPPPRLFAPPVAAAVPARPVAGRRRRQPTGTASGEEARQGRRRTRPTRRQG</sequence>
<feature type="compositionally biased region" description="Pro residues" evidence="1">
    <location>
        <begin position="134"/>
        <end position="149"/>
    </location>
</feature>
<keyword evidence="3" id="KW-1185">Reference proteome</keyword>
<feature type="region of interest" description="Disordered" evidence="1">
    <location>
        <begin position="118"/>
        <end position="193"/>
    </location>
</feature>
<dbReference type="RefSeq" id="XP_066719663.1">
    <property type="nucleotide sequence ID" value="XM_066855385.1"/>
</dbReference>
<protein>
    <submittedName>
        <fullName evidence="2">Uncharacterized protein</fullName>
    </submittedName>
</protein>
<comment type="caution">
    <text evidence="2">The sequence shown here is derived from an EMBL/GenBank/DDBJ whole genome shotgun (WGS) entry which is preliminary data.</text>
</comment>
<reference evidence="2 3" key="1">
    <citation type="submission" date="2023-01" db="EMBL/GenBank/DDBJ databases">
        <title>Analysis of 21 Apiospora genomes using comparative genomics revels a genus with tremendous synthesis potential of carbohydrate active enzymes and secondary metabolites.</title>
        <authorList>
            <person name="Sorensen T."/>
        </authorList>
    </citation>
    <scope>NUCLEOTIDE SEQUENCE [LARGE SCALE GENOMIC DNA]</scope>
    <source>
        <strain evidence="2 3">CBS 135458</strain>
    </source>
</reference>
<feature type="compositionally biased region" description="Low complexity" evidence="1">
    <location>
        <begin position="150"/>
        <end position="162"/>
    </location>
</feature>
<evidence type="ECO:0000256" key="1">
    <source>
        <dbReference type="SAM" id="MobiDB-lite"/>
    </source>
</evidence>
<gene>
    <name evidence="2" type="ORF">PG994_003976</name>
</gene>
<accession>A0ABR1VZM7</accession>
<organism evidence="2 3">
    <name type="scientific">Apiospora phragmitis</name>
    <dbReference type="NCBI Taxonomy" id="2905665"/>
    <lineage>
        <taxon>Eukaryota</taxon>
        <taxon>Fungi</taxon>
        <taxon>Dikarya</taxon>
        <taxon>Ascomycota</taxon>
        <taxon>Pezizomycotina</taxon>
        <taxon>Sordariomycetes</taxon>
        <taxon>Xylariomycetidae</taxon>
        <taxon>Amphisphaeriales</taxon>
        <taxon>Apiosporaceae</taxon>
        <taxon>Apiospora</taxon>
    </lineage>
</organism>
<name>A0ABR1VZM7_9PEZI</name>
<evidence type="ECO:0000313" key="2">
    <source>
        <dbReference type="EMBL" id="KAK8076704.1"/>
    </source>
</evidence>
<dbReference type="GeneID" id="92088448"/>